<keyword evidence="3" id="KW-1185">Reference proteome</keyword>
<evidence type="ECO:0000256" key="1">
    <source>
        <dbReference type="SAM" id="MobiDB-lite"/>
    </source>
</evidence>
<feature type="region of interest" description="Disordered" evidence="1">
    <location>
        <begin position="36"/>
        <end position="63"/>
    </location>
</feature>
<dbReference type="Proteomes" id="UP001500620">
    <property type="component" value="Unassembled WGS sequence"/>
</dbReference>
<feature type="compositionally biased region" description="Low complexity" evidence="1">
    <location>
        <begin position="41"/>
        <end position="58"/>
    </location>
</feature>
<dbReference type="EMBL" id="BAABAT010000034">
    <property type="protein sequence ID" value="GAA4259155.1"/>
    <property type="molecule type" value="Genomic_DNA"/>
</dbReference>
<proteinExistence type="predicted"/>
<sequence length="130" mass="13442">MRVARWVLAIGTWAILAAGLSAFSLDESKAARDALIKATRPGPGASPAASPSPSAGSPHVLRTPGGNVVAGCVQGQVRVQYLSPATGYRIENADRAPGPQSRVTFKTDGREVRVIVRCEGGDPHADVTLG</sequence>
<comment type="caution">
    <text evidence="2">The sequence shown here is derived from an EMBL/GenBank/DDBJ whole genome shotgun (WGS) entry which is preliminary data.</text>
</comment>
<organism evidence="2 3">
    <name type="scientific">Dactylosporangium darangshiense</name>
    <dbReference type="NCBI Taxonomy" id="579108"/>
    <lineage>
        <taxon>Bacteria</taxon>
        <taxon>Bacillati</taxon>
        <taxon>Actinomycetota</taxon>
        <taxon>Actinomycetes</taxon>
        <taxon>Micromonosporales</taxon>
        <taxon>Micromonosporaceae</taxon>
        <taxon>Dactylosporangium</taxon>
    </lineage>
</organism>
<reference evidence="3" key="1">
    <citation type="journal article" date="2019" name="Int. J. Syst. Evol. Microbiol.">
        <title>The Global Catalogue of Microorganisms (GCM) 10K type strain sequencing project: providing services to taxonomists for standard genome sequencing and annotation.</title>
        <authorList>
            <consortium name="The Broad Institute Genomics Platform"/>
            <consortium name="The Broad Institute Genome Sequencing Center for Infectious Disease"/>
            <person name="Wu L."/>
            <person name="Ma J."/>
        </authorList>
    </citation>
    <scope>NUCLEOTIDE SEQUENCE [LARGE SCALE GENOMIC DNA]</scope>
    <source>
        <strain evidence="3">JCM 17441</strain>
    </source>
</reference>
<name>A0ABP8DLR1_9ACTN</name>
<gene>
    <name evidence="2" type="ORF">GCM10022255_082700</name>
</gene>
<accession>A0ABP8DLR1</accession>
<protein>
    <recommendedName>
        <fullName evidence="4">Secreted protein</fullName>
    </recommendedName>
</protein>
<dbReference type="RefSeq" id="WP_345136085.1">
    <property type="nucleotide sequence ID" value="NZ_BAABAT010000034.1"/>
</dbReference>
<evidence type="ECO:0008006" key="4">
    <source>
        <dbReference type="Google" id="ProtNLM"/>
    </source>
</evidence>
<evidence type="ECO:0000313" key="2">
    <source>
        <dbReference type="EMBL" id="GAA4259155.1"/>
    </source>
</evidence>
<evidence type="ECO:0000313" key="3">
    <source>
        <dbReference type="Proteomes" id="UP001500620"/>
    </source>
</evidence>